<gene>
    <name evidence="1" type="ORF">CMEL01_04585</name>
</gene>
<dbReference type="EMBL" id="MLGG01000024">
    <property type="protein sequence ID" value="KAK1455825.1"/>
    <property type="molecule type" value="Genomic_DNA"/>
</dbReference>
<name>A0AAI9UCH5_9PEZI</name>
<dbReference type="AlphaFoldDB" id="A0AAI9UCH5"/>
<reference evidence="1 2" key="1">
    <citation type="submission" date="2016-10" db="EMBL/GenBank/DDBJ databases">
        <title>The genome sequence of Colletotrichum fioriniae PJ7.</title>
        <authorList>
            <person name="Baroncelli R."/>
        </authorList>
    </citation>
    <scope>NUCLEOTIDE SEQUENCE [LARGE SCALE GENOMIC DNA]</scope>
    <source>
        <strain evidence="1">Col 31</strain>
    </source>
</reference>
<accession>A0AAI9UCH5</accession>
<protein>
    <submittedName>
        <fullName evidence="1">Uncharacterized protein</fullName>
    </submittedName>
</protein>
<evidence type="ECO:0000313" key="2">
    <source>
        <dbReference type="Proteomes" id="UP001239795"/>
    </source>
</evidence>
<sequence>MRFLIMRAACCCCCRMRSCVVWVVASDVTTCVCWRMGGRVQLFPLFCLFRIGIGIHRAVGVGTLGTGRDFDNWRDDVLTTWVGENKKNRKKRYNW</sequence>
<evidence type="ECO:0000313" key="1">
    <source>
        <dbReference type="EMBL" id="KAK1455825.1"/>
    </source>
</evidence>
<organism evidence="1 2">
    <name type="scientific">Colletotrichum melonis</name>
    <dbReference type="NCBI Taxonomy" id="1209925"/>
    <lineage>
        <taxon>Eukaryota</taxon>
        <taxon>Fungi</taxon>
        <taxon>Dikarya</taxon>
        <taxon>Ascomycota</taxon>
        <taxon>Pezizomycotina</taxon>
        <taxon>Sordariomycetes</taxon>
        <taxon>Hypocreomycetidae</taxon>
        <taxon>Glomerellales</taxon>
        <taxon>Glomerellaceae</taxon>
        <taxon>Colletotrichum</taxon>
        <taxon>Colletotrichum acutatum species complex</taxon>
    </lineage>
</organism>
<proteinExistence type="predicted"/>
<comment type="caution">
    <text evidence="1">The sequence shown here is derived from an EMBL/GenBank/DDBJ whole genome shotgun (WGS) entry which is preliminary data.</text>
</comment>
<dbReference type="Proteomes" id="UP001239795">
    <property type="component" value="Unassembled WGS sequence"/>
</dbReference>
<keyword evidence="2" id="KW-1185">Reference proteome</keyword>